<evidence type="ECO:0000313" key="2">
    <source>
        <dbReference type="EMBL" id="KNC73035.1"/>
    </source>
</evidence>
<sequence length="245" mass="26077">MTDPSPTGVGHTLPSTPNTNTDTNRLINDSDSPGSTDNTVGGISLVNSALPGRSSQPIQDDQLLLVDEKDVNTVADNASMSTTESKPTVNDRSGKGDGKGKGKWKDKVEGFGTSTIATLKKAAGLIQHDVDHDSVTYKDTDRNTALSVPNGVSEGEANTLNTDHALPRTRSAAPKLSQDSDGSEVIETHTDTLDVLSNAHSFADDVPDGEKRRKTWDDLDASDGESDDTNEKATRRYGQYAHTIV</sequence>
<dbReference type="GeneID" id="25914907"/>
<dbReference type="Proteomes" id="UP000054560">
    <property type="component" value="Unassembled WGS sequence"/>
</dbReference>
<feature type="region of interest" description="Disordered" evidence="1">
    <location>
        <begin position="198"/>
        <end position="233"/>
    </location>
</feature>
<name>A0A0L0F8J3_9EUKA</name>
<feature type="region of interest" description="Disordered" evidence="1">
    <location>
        <begin position="141"/>
        <end position="184"/>
    </location>
</feature>
<feature type="compositionally biased region" description="Polar residues" evidence="1">
    <location>
        <begin position="74"/>
        <end position="91"/>
    </location>
</feature>
<organism evidence="2 3">
    <name type="scientific">Sphaeroforma arctica JP610</name>
    <dbReference type="NCBI Taxonomy" id="667725"/>
    <lineage>
        <taxon>Eukaryota</taxon>
        <taxon>Ichthyosporea</taxon>
        <taxon>Ichthyophonida</taxon>
        <taxon>Sphaeroforma</taxon>
    </lineage>
</organism>
<feature type="compositionally biased region" description="Acidic residues" evidence="1">
    <location>
        <begin position="218"/>
        <end position="228"/>
    </location>
</feature>
<reference evidence="2 3" key="1">
    <citation type="submission" date="2011-02" db="EMBL/GenBank/DDBJ databases">
        <title>The Genome Sequence of Sphaeroforma arctica JP610.</title>
        <authorList>
            <consortium name="The Broad Institute Genome Sequencing Platform"/>
            <person name="Russ C."/>
            <person name="Cuomo C."/>
            <person name="Young S.K."/>
            <person name="Zeng Q."/>
            <person name="Gargeya S."/>
            <person name="Alvarado L."/>
            <person name="Berlin A."/>
            <person name="Chapman S.B."/>
            <person name="Chen Z."/>
            <person name="Freedman E."/>
            <person name="Gellesch M."/>
            <person name="Goldberg J."/>
            <person name="Griggs A."/>
            <person name="Gujja S."/>
            <person name="Heilman E."/>
            <person name="Heiman D."/>
            <person name="Howarth C."/>
            <person name="Mehta T."/>
            <person name="Neiman D."/>
            <person name="Pearson M."/>
            <person name="Roberts A."/>
            <person name="Saif S."/>
            <person name="Shea T."/>
            <person name="Shenoy N."/>
            <person name="Sisk P."/>
            <person name="Stolte C."/>
            <person name="Sykes S."/>
            <person name="White J."/>
            <person name="Yandava C."/>
            <person name="Burger G."/>
            <person name="Gray M.W."/>
            <person name="Holland P.W.H."/>
            <person name="King N."/>
            <person name="Lang F.B.F."/>
            <person name="Roger A.J."/>
            <person name="Ruiz-Trillo I."/>
            <person name="Haas B."/>
            <person name="Nusbaum C."/>
            <person name="Birren B."/>
        </authorList>
    </citation>
    <scope>NUCLEOTIDE SEQUENCE [LARGE SCALE GENOMIC DNA]</scope>
    <source>
        <strain evidence="2 3">JP610</strain>
    </source>
</reference>
<evidence type="ECO:0000313" key="3">
    <source>
        <dbReference type="Proteomes" id="UP000054560"/>
    </source>
</evidence>
<keyword evidence="3" id="KW-1185">Reference proteome</keyword>
<feature type="compositionally biased region" description="Basic and acidic residues" evidence="1">
    <location>
        <begin position="92"/>
        <end position="105"/>
    </location>
</feature>
<accession>A0A0L0F8J3</accession>
<gene>
    <name evidence="2" type="ORF">SARC_14403</name>
</gene>
<proteinExistence type="predicted"/>
<dbReference type="RefSeq" id="XP_014146937.1">
    <property type="nucleotide sequence ID" value="XM_014291462.1"/>
</dbReference>
<feature type="region of interest" description="Disordered" evidence="1">
    <location>
        <begin position="1"/>
        <end position="58"/>
    </location>
</feature>
<dbReference type="AlphaFoldDB" id="A0A0L0F8J3"/>
<feature type="compositionally biased region" description="Basic and acidic residues" evidence="1">
    <location>
        <begin position="208"/>
        <end position="217"/>
    </location>
</feature>
<feature type="compositionally biased region" description="Polar residues" evidence="1">
    <location>
        <begin position="13"/>
        <end position="58"/>
    </location>
</feature>
<dbReference type="EMBL" id="KQ246180">
    <property type="protein sequence ID" value="KNC73035.1"/>
    <property type="molecule type" value="Genomic_DNA"/>
</dbReference>
<feature type="region of interest" description="Disordered" evidence="1">
    <location>
        <begin position="74"/>
        <end position="105"/>
    </location>
</feature>
<evidence type="ECO:0000256" key="1">
    <source>
        <dbReference type="SAM" id="MobiDB-lite"/>
    </source>
</evidence>
<protein>
    <submittedName>
        <fullName evidence="2">Uncharacterized protein</fullName>
    </submittedName>
</protein>